<keyword evidence="1" id="KW-0472">Membrane</keyword>
<dbReference type="EMBL" id="JAAXLS010000014">
    <property type="protein sequence ID" value="NKQ55362.1"/>
    <property type="molecule type" value="Genomic_DNA"/>
</dbReference>
<comment type="caution">
    <text evidence="2">The sequence shown here is derived from an EMBL/GenBank/DDBJ whole genome shotgun (WGS) entry which is preliminary data.</text>
</comment>
<keyword evidence="1" id="KW-1133">Transmembrane helix</keyword>
<sequence length="179" mass="20854">MSPSTAILIVVIAAVVLIAAALVVRYQRHRHLRERFGPEYDRAVQDNSSRLKAERELAERERRHDKLNIRPLSEDAREHYLRQWSLIQQRFVDHPGEAMSDADRVLTNLMAERGYPTEGYEQQLADLSVEHARTLEHYRTARETLHGSTSDTEAYRQALVNYRAVFEDLLGTERAEWRS</sequence>
<name>A0ABX1J6E7_9PSEU</name>
<accession>A0ABX1J6E7</accession>
<evidence type="ECO:0000313" key="3">
    <source>
        <dbReference type="Proteomes" id="UP000715441"/>
    </source>
</evidence>
<protein>
    <recommendedName>
        <fullName evidence="4">Secreted protein</fullName>
    </recommendedName>
</protein>
<evidence type="ECO:0008006" key="4">
    <source>
        <dbReference type="Google" id="ProtNLM"/>
    </source>
</evidence>
<organism evidence="2 3">
    <name type="scientific">Amycolatopsis acididurans</name>
    <dbReference type="NCBI Taxonomy" id="2724524"/>
    <lineage>
        <taxon>Bacteria</taxon>
        <taxon>Bacillati</taxon>
        <taxon>Actinomycetota</taxon>
        <taxon>Actinomycetes</taxon>
        <taxon>Pseudonocardiales</taxon>
        <taxon>Pseudonocardiaceae</taxon>
        <taxon>Amycolatopsis</taxon>
    </lineage>
</organism>
<keyword evidence="3" id="KW-1185">Reference proteome</keyword>
<feature type="transmembrane region" description="Helical" evidence="1">
    <location>
        <begin position="6"/>
        <end position="26"/>
    </location>
</feature>
<reference evidence="2 3" key="1">
    <citation type="submission" date="2020-04" db="EMBL/GenBank/DDBJ databases">
        <title>Novel species.</title>
        <authorList>
            <person name="Teo W.F.A."/>
            <person name="Lipun K."/>
            <person name="Srisuk N."/>
            <person name="Duangmal K."/>
        </authorList>
    </citation>
    <scope>NUCLEOTIDE SEQUENCE [LARGE SCALE GENOMIC DNA]</scope>
    <source>
        <strain evidence="2 3">K13G38</strain>
    </source>
</reference>
<evidence type="ECO:0000256" key="1">
    <source>
        <dbReference type="SAM" id="Phobius"/>
    </source>
</evidence>
<evidence type="ECO:0000313" key="2">
    <source>
        <dbReference type="EMBL" id="NKQ55362.1"/>
    </source>
</evidence>
<dbReference type="Proteomes" id="UP000715441">
    <property type="component" value="Unassembled WGS sequence"/>
</dbReference>
<keyword evidence="1" id="KW-0812">Transmembrane</keyword>
<dbReference type="RefSeq" id="WP_168518221.1">
    <property type="nucleotide sequence ID" value="NZ_JAAXLS010000014.1"/>
</dbReference>
<proteinExistence type="predicted"/>
<gene>
    <name evidence="2" type="ORF">HFP15_20970</name>
</gene>